<evidence type="ECO:0000256" key="2">
    <source>
        <dbReference type="ARBA" id="ARBA00023136"/>
    </source>
</evidence>
<reference evidence="5" key="1">
    <citation type="journal article" date="2019" name="Int. J. Syst. Evol. Microbiol.">
        <title>The Global Catalogue of Microorganisms (GCM) 10K type strain sequencing project: providing services to taxonomists for standard genome sequencing and annotation.</title>
        <authorList>
            <consortium name="The Broad Institute Genomics Platform"/>
            <consortium name="The Broad Institute Genome Sequencing Center for Infectious Disease"/>
            <person name="Wu L."/>
            <person name="Ma J."/>
        </authorList>
    </citation>
    <scope>NUCLEOTIDE SEQUENCE [LARGE SCALE GENOMIC DNA]</scope>
    <source>
        <strain evidence="5">KCTC 52039</strain>
    </source>
</reference>
<organism evidence="4 5">
    <name type="scientific">Cypionkella sinensis</name>
    <dbReference type="NCBI Taxonomy" id="1756043"/>
    <lineage>
        <taxon>Bacteria</taxon>
        <taxon>Pseudomonadati</taxon>
        <taxon>Pseudomonadota</taxon>
        <taxon>Alphaproteobacteria</taxon>
        <taxon>Rhodobacterales</taxon>
        <taxon>Paracoccaceae</taxon>
        <taxon>Cypionkella</taxon>
    </lineage>
</organism>
<evidence type="ECO:0000313" key="5">
    <source>
        <dbReference type="Proteomes" id="UP001595547"/>
    </source>
</evidence>
<feature type="domain" description="Outer membrane protein assembly factor BamE" evidence="3">
    <location>
        <begin position="43"/>
        <end position="118"/>
    </location>
</feature>
<dbReference type="InterPro" id="IPR037873">
    <property type="entry name" value="BamE-like"/>
</dbReference>
<dbReference type="Gene3D" id="3.30.1450.10">
    <property type="match status" value="1"/>
</dbReference>
<gene>
    <name evidence="4" type="ORF">ACFOGH_04435</name>
</gene>
<comment type="caution">
    <text evidence="4">The sequence shown here is derived from an EMBL/GenBank/DDBJ whole genome shotgun (WGS) entry which is preliminary data.</text>
</comment>
<keyword evidence="1" id="KW-0732">Signal</keyword>
<evidence type="ECO:0000256" key="1">
    <source>
        <dbReference type="ARBA" id="ARBA00022729"/>
    </source>
</evidence>
<dbReference type="Proteomes" id="UP001595547">
    <property type="component" value="Unassembled WGS sequence"/>
</dbReference>
<keyword evidence="5" id="KW-1185">Reference proteome</keyword>
<evidence type="ECO:0000259" key="3">
    <source>
        <dbReference type="Pfam" id="PF04355"/>
    </source>
</evidence>
<evidence type="ECO:0000313" key="4">
    <source>
        <dbReference type="EMBL" id="MFC3180229.1"/>
    </source>
</evidence>
<dbReference type="InterPro" id="IPR007450">
    <property type="entry name" value="BamE_dom"/>
</dbReference>
<accession>A0ABV7IUP8</accession>
<keyword evidence="2" id="KW-0472">Membrane</keyword>
<dbReference type="EMBL" id="JBHRTO010000001">
    <property type="protein sequence ID" value="MFC3180229.1"/>
    <property type="molecule type" value="Genomic_DNA"/>
</dbReference>
<proteinExistence type="predicted"/>
<dbReference type="RefSeq" id="WP_380071860.1">
    <property type="nucleotide sequence ID" value="NZ_JBHRTO010000001.1"/>
</dbReference>
<dbReference type="PROSITE" id="PS51257">
    <property type="entry name" value="PROKAR_LIPOPROTEIN"/>
    <property type="match status" value="1"/>
</dbReference>
<protein>
    <submittedName>
        <fullName evidence="4">Outer membrane protein assembly factor BamE</fullName>
    </submittedName>
</protein>
<name>A0ABV7IUP8_9RHOB</name>
<dbReference type="Pfam" id="PF04355">
    <property type="entry name" value="BamE"/>
    <property type="match status" value="1"/>
</dbReference>
<sequence>MAQLFGKSARIAKGGPALGVRGWMIALTVAMVAACAPITRDHGYVPTDEELALITVAKDTRESVATKIGRPSASGLLNDLGWYYVESRFVTKGALPPKEVNREVVAITFTEAGAVENIERFGLEKGQIVPLSRRVTKDNVKSAGILRQLFGNIGGLSADQLIR</sequence>